<dbReference type="EMBL" id="JBJQND010000017">
    <property type="protein sequence ID" value="KAL3842987.1"/>
    <property type="molecule type" value="Genomic_DNA"/>
</dbReference>
<keyword evidence="3" id="KW-1185">Reference proteome</keyword>
<evidence type="ECO:0000313" key="2">
    <source>
        <dbReference type="EMBL" id="KAL3842987.1"/>
    </source>
</evidence>
<comment type="caution">
    <text evidence="2">The sequence shown here is derived from an EMBL/GenBank/DDBJ whole genome shotgun (WGS) entry which is preliminary data.</text>
</comment>
<feature type="transmembrane region" description="Helical" evidence="1">
    <location>
        <begin position="76"/>
        <end position="97"/>
    </location>
</feature>
<keyword evidence="1" id="KW-0812">Transmembrane</keyword>
<gene>
    <name evidence="2" type="ORF">ACJMK2_020955</name>
</gene>
<dbReference type="Proteomes" id="UP001634394">
    <property type="component" value="Unassembled WGS sequence"/>
</dbReference>
<sequence length="310" mass="35569">MDKMSSTESREPHPRRSIEILANRTIQFAHAQACQKLSKAEQKLEIELETESQDPPDSKIGRFRHHGRRVLHSKHVLLMVVILNIVDCVLVLGELMLDIHYMKDVVEESRATTEKFFKAMHSKYPNHLLESNGMHAMYEKILQANCVWNPIADLSNHSDHIISKQPNSKIYSGNINSMQNGNDVNRERFSFTGSKFDIRLHQLLSHRSHGSETHSKFAKDRQKRRANMEGNHNIESLDSIFVENNINWDSDRIKKASKLVDGWADVVEEHGNQKVADRRERDTAGALHKTSIIILGVLFLEILWGKNALS</sequence>
<proteinExistence type="predicted"/>
<evidence type="ECO:0000313" key="3">
    <source>
        <dbReference type="Proteomes" id="UP001634394"/>
    </source>
</evidence>
<reference evidence="2 3" key="1">
    <citation type="submission" date="2024-11" db="EMBL/GenBank/DDBJ databases">
        <title>Chromosome-level genome assembly of the freshwater bivalve Anodonta woodiana.</title>
        <authorList>
            <person name="Chen X."/>
        </authorList>
    </citation>
    <scope>NUCLEOTIDE SEQUENCE [LARGE SCALE GENOMIC DNA]</scope>
    <source>
        <strain evidence="2">MN2024</strain>
        <tissue evidence="2">Gills</tissue>
    </source>
</reference>
<accession>A0ABD3U0S9</accession>
<name>A0ABD3U0S9_SINWO</name>
<keyword evidence="1" id="KW-0472">Membrane</keyword>
<dbReference type="AlphaFoldDB" id="A0ABD3U0S9"/>
<evidence type="ECO:0000256" key="1">
    <source>
        <dbReference type="SAM" id="Phobius"/>
    </source>
</evidence>
<organism evidence="2 3">
    <name type="scientific">Sinanodonta woodiana</name>
    <name type="common">Chinese pond mussel</name>
    <name type="synonym">Anodonta woodiana</name>
    <dbReference type="NCBI Taxonomy" id="1069815"/>
    <lineage>
        <taxon>Eukaryota</taxon>
        <taxon>Metazoa</taxon>
        <taxon>Spiralia</taxon>
        <taxon>Lophotrochozoa</taxon>
        <taxon>Mollusca</taxon>
        <taxon>Bivalvia</taxon>
        <taxon>Autobranchia</taxon>
        <taxon>Heteroconchia</taxon>
        <taxon>Palaeoheterodonta</taxon>
        <taxon>Unionida</taxon>
        <taxon>Unionoidea</taxon>
        <taxon>Unionidae</taxon>
        <taxon>Unioninae</taxon>
        <taxon>Sinanodonta</taxon>
    </lineage>
</organism>
<keyword evidence="1" id="KW-1133">Transmembrane helix</keyword>
<protein>
    <submittedName>
        <fullName evidence="2">Uncharacterized protein</fullName>
    </submittedName>
</protein>